<dbReference type="PANTHER" id="PTHR31350">
    <property type="entry name" value="SI:DKEY-261L7.2"/>
    <property type="match status" value="1"/>
</dbReference>
<feature type="compositionally biased region" description="Low complexity" evidence="1">
    <location>
        <begin position="207"/>
        <end position="217"/>
    </location>
</feature>
<gene>
    <name evidence="3" type="ORF">HXX76_006790</name>
</gene>
<feature type="domain" description="Protein SirB1 N-terminal" evidence="2">
    <location>
        <begin position="324"/>
        <end position="391"/>
    </location>
</feature>
<proteinExistence type="predicted"/>
<name>A0A835TER3_CHLIN</name>
<evidence type="ECO:0000256" key="1">
    <source>
        <dbReference type="SAM" id="MobiDB-lite"/>
    </source>
</evidence>
<reference evidence="3" key="1">
    <citation type="journal article" date="2020" name="bioRxiv">
        <title>Comparative genomics of Chlamydomonas.</title>
        <authorList>
            <person name="Craig R.J."/>
            <person name="Hasan A.R."/>
            <person name="Ness R.W."/>
            <person name="Keightley P.D."/>
        </authorList>
    </citation>
    <scope>NUCLEOTIDE SEQUENCE</scope>
    <source>
        <strain evidence="3">SAG 7.73</strain>
    </source>
</reference>
<sequence>MPTQVARKLFRLLLRVRCEYRHAQIPLVGVVGFQAKPVLDVRPQLLEAFRGRQGALDAAEVARRSSEGFRALRQAQQQLSVLRGSEEETREALRAWFYLCDAWSHRLQQGGPHPSTSNSSSSTSSGSSSSSGPQQQPAAERAAAGTQAAPAQLLQLAAALEEGSLLVERLYEANHLSLEFGDEEQEQAQEQEAGGGSEPGAGPGPGPQDAAAGSEGSAAEDVEAPAPAPVHLPAALLAPAALAARRRLDGLAAAVATAHPGLFPSAAATSSSSSSSSSSTTTTSTGASSSSSSASSAGAGTGGCAPEAGVGSRGAAAEAPESLLRRQLAAVSHTLFHELKFKHEPVEWVYDGLAPALLPQVITRRRGVPLSLAVLYCAVCRRLGLAAAPVKAGSGGAPGVAEGPASLHGLPPDVAARQAGRTVALAPSPDCWLVAAVAAAVPAATAGAATAAAAAPFQPAAAGAGAPAHGLGQQREVRGPEDRGREDRGREGGAPEGLEVVLVDMDRRGRLMTPAEAVARFPDLQPPQQPQQAGPQQAAAQQAAAALLPLLAAAAGSGPLPLWGELSRLVLTAHTRRGESDLVAHWLVQVLALDHRAPEWAVMAPPA</sequence>
<dbReference type="Pfam" id="PF13369">
    <property type="entry name" value="Transglut_core2"/>
    <property type="match status" value="1"/>
</dbReference>
<protein>
    <recommendedName>
        <fullName evidence="2">Protein SirB1 N-terminal domain-containing protein</fullName>
    </recommendedName>
</protein>
<feature type="region of interest" description="Disordered" evidence="1">
    <location>
        <begin position="265"/>
        <end position="312"/>
    </location>
</feature>
<keyword evidence="4" id="KW-1185">Reference proteome</keyword>
<evidence type="ECO:0000259" key="2">
    <source>
        <dbReference type="Pfam" id="PF13369"/>
    </source>
</evidence>
<feature type="compositionally biased region" description="Gly residues" evidence="1">
    <location>
        <begin position="193"/>
        <end position="203"/>
    </location>
</feature>
<feature type="compositionally biased region" description="Basic and acidic residues" evidence="1">
    <location>
        <begin position="475"/>
        <end position="493"/>
    </location>
</feature>
<evidence type="ECO:0000313" key="3">
    <source>
        <dbReference type="EMBL" id="KAG2436490.1"/>
    </source>
</evidence>
<dbReference type="InterPro" id="IPR032698">
    <property type="entry name" value="SirB1_N"/>
</dbReference>
<dbReference type="AlphaFoldDB" id="A0A835TER3"/>
<comment type="caution">
    <text evidence="3">The sequence shown here is derived from an EMBL/GenBank/DDBJ whole genome shotgun (WGS) entry which is preliminary data.</text>
</comment>
<feature type="region of interest" description="Disordered" evidence="1">
    <location>
        <begin position="462"/>
        <end position="497"/>
    </location>
</feature>
<dbReference type="EMBL" id="JAEHOC010000013">
    <property type="protein sequence ID" value="KAG2436490.1"/>
    <property type="molecule type" value="Genomic_DNA"/>
</dbReference>
<accession>A0A835TER3</accession>
<evidence type="ECO:0000313" key="4">
    <source>
        <dbReference type="Proteomes" id="UP000650467"/>
    </source>
</evidence>
<dbReference type="PANTHER" id="PTHR31350:SF29">
    <property type="entry name" value="PROTEIN SIRB1 N-TERMINAL DOMAIN-CONTAINING PROTEIN"/>
    <property type="match status" value="1"/>
</dbReference>
<feature type="compositionally biased region" description="Low complexity" evidence="1">
    <location>
        <begin position="115"/>
        <end position="146"/>
    </location>
</feature>
<feature type="region of interest" description="Disordered" evidence="1">
    <location>
        <begin position="183"/>
        <end position="224"/>
    </location>
</feature>
<feature type="compositionally biased region" description="Low complexity" evidence="1">
    <location>
        <begin position="265"/>
        <end position="298"/>
    </location>
</feature>
<dbReference type="OrthoDB" id="28868at2759"/>
<feature type="region of interest" description="Disordered" evidence="1">
    <location>
        <begin position="108"/>
        <end position="146"/>
    </location>
</feature>
<organism evidence="3 4">
    <name type="scientific">Chlamydomonas incerta</name>
    <dbReference type="NCBI Taxonomy" id="51695"/>
    <lineage>
        <taxon>Eukaryota</taxon>
        <taxon>Viridiplantae</taxon>
        <taxon>Chlorophyta</taxon>
        <taxon>core chlorophytes</taxon>
        <taxon>Chlorophyceae</taxon>
        <taxon>CS clade</taxon>
        <taxon>Chlamydomonadales</taxon>
        <taxon>Chlamydomonadaceae</taxon>
        <taxon>Chlamydomonas</taxon>
    </lineage>
</organism>
<dbReference type="Proteomes" id="UP000650467">
    <property type="component" value="Unassembled WGS sequence"/>
</dbReference>